<keyword evidence="3" id="KW-0456">Lyase</keyword>
<organism evidence="7">
    <name type="scientific">Cyprideis torosa</name>
    <dbReference type="NCBI Taxonomy" id="163714"/>
    <lineage>
        <taxon>Eukaryota</taxon>
        <taxon>Metazoa</taxon>
        <taxon>Ecdysozoa</taxon>
        <taxon>Arthropoda</taxon>
        <taxon>Crustacea</taxon>
        <taxon>Oligostraca</taxon>
        <taxon>Ostracoda</taxon>
        <taxon>Podocopa</taxon>
        <taxon>Podocopida</taxon>
        <taxon>Cytherocopina</taxon>
        <taxon>Cytheroidea</taxon>
        <taxon>Cytherideidae</taxon>
        <taxon>Cyprideis</taxon>
    </lineage>
</organism>
<feature type="domain" description="Tryptophan synthase beta chain-like PALP" evidence="6">
    <location>
        <begin position="1"/>
        <end position="140"/>
    </location>
</feature>
<dbReference type="PANTHER" id="PTHR48078:SF11">
    <property type="entry name" value="THREONINE DEHYDRATASE, MITOCHONDRIAL"/>
    <property type="match status" value="1"/>
</dbReference>
<evidence type="ECO:0000259" key="6">
    <source>
        <dbReference type="Pfam" id="PF00291"/>
    </source>
</evidence>
<evidence type="ECO:0000313" key="7">
    <source>
        <dbReference type="EMBL" id="CAD7238585.1"/>
    </source>
</evidence>
<comment type="cofactor">
    <cofactor evidence="1">
        <name>pyridoxal 5'-phosphate</name>
        <dbReference type="ChEBI" id="CHEBI:597326"/>
    </cofactor>
</comment>
<dbReference type="PANTHER" id="PTHR48078">
    <property type="entry name" value="THREONINE DEHYDRATASE, MITOCHONDRIAL-RELATED"/>
    <property type="match status" value="1"/>
</dbReference>
<dbReference type="GO" id="GO:0003941">
    <property type="term" value="F:L-serine ammonia-lyase activity"/>
    <property type="evidence" value="ECO:0007669"/>
    <property type="project" value="TreeGrafter"/>
</dbReference>
<dbReference type="GO" id="GO:0006567">
    <property type="term" value="P:L-threonine catabolic process"/>
    <property type="evidence" value="ECO:0007669"/>
    <property type="project" value="TreeGrafter"/>
</dbReference>
<dbReference type="GO" id="GO:0006565">
    <property type="term" value="P:L-serine catabolic process"/>
    <property type="evidence" value="ECO:0007669"/>
    <property type="project" value="TreeGrafter"/>
</dbReference>
<proteinExistence type="predicted"/>
<dbReference type="AlphaFoldDB" id="A0A7R8ZVZ9"/>
<dbReference type="GO" id="GO:0009097">
    <property type="term" value="P:isoleucine biosynthetic process"/>
    <property type="evidence" value="ECO:0007669"/>
    <property type="project" value="TreeGrafter"/>
</dbReference>
<keyword evidence="2" id="KW-0663">Pyridoxal phosphate</keyword>
<reference evidence="7" key="1">
    <citation type="submission" date="2020-11" db="EMBL/GenBank/DDBJ databases">
        <authorList>
            <person name="Tran Van P."/>
        </authorList>
    </citation>
    <scope>NUCLEOTIDE SEQUENCE</scope>
</reference>
<dbReference type="Gene3D" id="3.40.50.1100">
    <property type="match status" value="1"/>
</dbReference>
<accession>A0A7R8ZVZ9</accession>
<gene>
    <name evidence="7" type="ORF">CTOB1V02_LOCUS16400</name>
</gene>
<evidence type="ECO:0000256" key="4">
    <source>
        <dbReference type="ARBA" id="ARBA00041766"/>
    </source>
</evidence>
<name>A0A7R8ZVZ9_9CRUS</name>
<evidence type="ECO:0000256" key="5">
    <source>
        <dbReference type="ARBA" id="ARBA00042605"/>
    </source>
</evidence>
<dbReference type="EMBL" id="OB704538">
    <property type="protein sequence ID" value="CAD7238585.1"/>
    <property type="molecule type" value="Genomic_DNA"/>
</dbReference>
<evidence type="ECO:0000256" key="1">
    <source>
        <dbReference type="ARBA" id="ARBA00001933"/>
    </source>
</evidence>
<dbReference type="InterPro" id="IPR050147">
    <property type="entry name" value="Ser/Thr_Dehydratase"/>
</dbReference>
<sequence>MAGQGTIAKELLYQSSSPPDYVLVAVGGGGLIAGVGSYLKQKSPQTQVIAIESAGAPAFAESLKAGKVTALTKVENFADGIAVSTMGEKSFAIAREVTDDNLMVHEGAICSTILHLYNEEAIVVEPAGAVAVAALDQMRDAIQ</sequence>
<dbReference type="Pfam" id="PF00291">
    <property type="entry name" value="PALP"/>
    <property type="match status" value="1"/>
</dbReference>
<feature type="non-terminal residue" evidence="7">
    <location>
        <position position="143"/>
    </location>
</feature>
<evidence type="ECO:0000256" key="3">
    <source>
        <dbReference type="ARBA" id="ARBA00023239"/>
    </source>
</evidence>
<dbReference type="InterPro" id="IPR001926">
    <property type="entry name" value="TrpB-like_PALP"/>
</dbReference>
<protein>
    <recommendedName>
        <fullName evidence="4">L-serine deaminase</fullName>
    </recommendedName>
    <alternativeName>
        <fullName evidence="5">L-threonine dehydratase</fullName>
    </alternativeName>
</protein>
<evidence type="ECO:0000256" key="2">
    <source>
        <dbReference type="ARBA" id="ARBA00022898"/>
    </source>
</evidence>
<dbReference type="InterPro" id="IPR036052">
    <property type="entry name" value="TrpB-like_PALP_sf"/>
</dbReference>
<dbReference type="SUPFAM" id="SSF53686">
    <property type="entry name" value="Tryptophan synthase beta subunit-like PLP-dependent enzymes"/>
    <property type="match status" value="1"/>
</dbReference>
<dbReference type="OrthoDB" id="4418812at2759"/>
<dbReference type="GO" id="GO:0004794">
    <property type="term" value="F:threonine deaminase activity"/>
    <property type="evidence" value="ECO:0007669"/>
    <property type="project" value="TreeGrafter"/>
</dbReference>